<evidence type="ECO:0000256" key="1">
    <source>
        <dbReference type="ARBA" id="ARBA00004651"/>
    </source>
</evidence>
<evidence type="ECO:0000313" key="7">
    <source>
        <dbReference type="EMBL" id="MFC6714471.1"/>
    </source>
</evidence>
<feature type="transmembrane region" description="Helical" evidence="5">
    <location>
        <begin position="272"/>
        <end position="295"/>
    </location>
</feature>
<feature type="transmembrane region" description="Helical" evidence="5">
    <location>
        <begin position="52"/>
        <end position="72"/>
    </location>
</feature>
<feature type="transmembrane region" description="Helical" evidence="5">
    <location>
        <begin position="237"/>
        <end position="260"/>
    </location>
</feature>
<feature type="transmembrane region" description="Helical" evidence="5">
    <location>
        <begin position="328"/>
        <end position="351"/>
    </location>
</feature>
<dbReference type="RefSeq" id="WP_377822899.1">
    <property type="nucleotide sequence ID" value="NZ_JBHSWJ010000002.1"/>
</dbReference>
<evidence type="ECO:0000256" key="2">
    <source>
        <dbReference type="ARBA" id="ARBA00022692"/>
    </source>
</evidence>
<evidence type="ECO:0000313" key="8">
    <source>
        <dbReference type="Proteomes" id="UP001596356"/>
    </source>
</evidence>
<evidence type="ECO:0000259" key="6">
    <source>
        <dbReference type="PROSITE" id="PS50850"/>
    </source>
</evidence>
<dbReference type="PANTHER" id="PTHR11360">
    <property type="entry name" value="MONOCARBOXYLATE TRANSPORTER"/>
    <property type="match status" value="1"/>
</dbReference>
<dbReference type="PANTHER" id="PTHR11360:SF284">
    <property type="entry name" value="EG:103B4.3 PROTEIN-RELATED"/>
    <property type="match status" value="1"/>
</dbReference>
<feature type="transmembrane region" description="Helical" evidence="5">
    <location>
        <begin position="107"/>
        <end position="129"/>
    </location>
</feature>
<feature type="transmembrane region" description="Helical" evidence="5">
    <location>
        <begin position="363"/>
        <end position="385"/>
    </location>
</feature>
<gene>
    <name evidence="7" type="ORF">ACFQBT_11840</name>
</gene>
<feature type="transmembrane region" description="Helical" evidence="5">
    <location>
        <begin position="302"/>
        <end position="322"/>
    </location>
</feature>
<feature type="transmembrane region" description="Helical" evidence="5">
    <location>
        <begin position="174"/>
        <end position="193"/>
    </location>
</feature>
<feature type="transmembrane region" description="Helical" evidence="5">
    <location>
        <begin position="84"/>
        <end position="101"/>
    </location>
</feature>
<name>A0ABW2AUN9_9MICO</name>
<comment type="caution">
    <text evidence="7">The sequence shown here is derived from an EMBL/GenBank/DDBJ whole genome shotgun (WGS) entry which is preliminary data.</text>
</comment>
<keyword evidence="2 5" id="KW-0812">Transmembrane</keyword>
<feature type="transmembrane region" description="Helical" evidence="5">
    <location>
        <begin position="141"/>
        <end position="162"/>
    </location>
</feature>
<dbReference type="InterPro" id="IPR036259">
    <property type="entry name" value="MFS_trans_sf"/>
</dbReference>
<dbReference type="PROSITE" id="PS50850">
    <property type="entry name" value="MFS"/>
    <property type="match status" value="1"/>
</dbReference>
<accession>A0ABW2AUN9</accession>
<evidence type="ECO:0000256" key="3">
    <source>
        <dbReference type="ARBA" id="ARBA00022989"/>
    </source>
</evidence>
<feature type="transmembrane region" description="Helical" evidence="5">
    <location>
        <begin position="12"/>
        <end position="32"/>
    </location>
</feature>
<dbReference type="CDD" id="cd17355">
    <property type="entry name" value="MFS_YcxA_like"/>
    <property type="match status" value="1"/>
</dbReference>
<evidence type="ECO:0000256" key="5">
    <source>
        <dbReference type="SAM" id="Phobius"/>
    </source>
</evidence>
<feature type="domain" description="Major facilitator superfamily (MFS) profile" evidence="6">
    <location>
        <begin position="14"/>
        <end position="418"/>
    </location>
</feature>
<dbReference type="Proteomes" id="UP001596356">
    <property type="component" value="Unassembled WGS sequence"/>
</dbReference>
<reference evidence="8" key="1">
    <citation type="journal article" date="2019" name="Int. J. Syst. Evol. Microbiol.">
        <title>The Global Catalogue of Microorganisms (GCM) 10K type strain sequencing project: providing services to taxonomists for standard genome sequencing and annotation.</title>
        <authorList>
            <consortium name="The Broad Institute Genomics Platform"/>
            <consortium name="The Broad Institute Genome Sequencing Center for Infectious Disease"/>
            <person name="Wu L."/>
            <person name="Ma J."/>
        </authorList>
    </citation>
    <scope>NUCLEOTIDE SEQUENCE [LARGE SCALE GENOMIC DNA]</scope>
    <source>
        <strain evidence="8">NBRC 106593</strain>
    </source>
</reference>
<keyword evidence="4 5" id="KW-0472">Membrane</keyword>
<organism evidence="7 8">
    <name type="scientific">Branchiibius cervicis</name>
    <dbReference type="NCBI Taxonomy" id="908252"/>
    <lineage>
        <taxon>Bacteria</taxon>
        <taxon>Bacillati</taxon>
        <taxon>Actinomycetota</taxon>
        <taxon>Actinomycetes</taxon>
        <taxon>Micrococcales</taxon>
        <taxon>Dermacoccaceae</taxon>
        <taxon>Branchiibius</taxon>
    </lineage>
</organism>
<dbReference type="InterPro" id="IPR050327">
    <property type="entry name" value="Proton-linked_MCT"/>
</dbReference>
<proteinExistence type="predicted"/>
<comment type="subcellular location">
    <subcellularLocation>
        <location evidence="1">Cell membrane</location>
        <topology evidence="1">Multi-pass membrane protein</topology>
    </subcellularLocation>
</comment>
<dbReference type="EMBL" id="JBHSWJ010000002">
    <property type="protein sequence ID" value="MFC6714471.1"/>
    <property type="molecule type" value="Genomic_DNA"/>
</dbReference>
<dbReference type="Pfam" id="PF07690">
    <property type="entry name" value="MFS_1"/>
    <property type="match status" value="1"/>
</dbReference>
<evidence type="ECO:0000256" key="4">
    <source>
        <dbReference type="ARBA" id="ARBA00023136"/>
    </source>
</evidence>
<dbReference type="Gene3D" id="1.20.1250.20">
    <property type="entry name" value="MFS general substrate transporter like domains"/>
    <property type="match status" value="2"/>
</dbReference>
<dbReference type="InterPro" id="IPR020846">
    <property type="entry name" value="MFS_dom"/>
</dbReference>
<protein>
    <submittedName>
        <fullName evidence="7">MFS transporter</fullName>
    </submittedName>
</protein>
<keyword evidence="8" id="KW-1185">Reference proteome</keyword>
<dbReference type="InterPro" id="IPR011701">
    <property type="entry name" value="MFS"/>
</dbReference>
<sequence length="431" mass="45413">MSTSPTFRALRIHPAWIVAVATFLTMIGAAGFRSAPGVFMPALHDEFGWDMGIMSLAVSINLVLYGLAAPFSAALMERFGIRRIAAIALVLIAAGAILPIWMTAQWQLLVCWGLLIGLGTGSVSMALVATITGRWFVARRGLVTGVLTAAAATGQLIFLPVMATLLTHHGWRSATLVIGCAALLIVPVVLIFLRDRPADLAVTAYGETPEHQAFPPAPASPALAMTTLRDAVRDRTFLLLAATFAICGASTNGLVGTHFIPAAMDHGMAETAAASLLALVGVFDIVGTIFSGWLTDRFDPRLLLATYYGLRGLSLFALPALFGDSMHPSMLVFVLFYGLDWVATVPPTMALCRSAFGSRAPIVFGWVFACHQLGAATAATVAGAIRDDMGTYNLAFYGAGALCLLATLGCLSIRKRPPVAEPEPDPLGAAV</sequence>
<keyword evidence="3 5" id="KW-1133">Transmembrane helix</keyword>
<feature type="transmembrane region" description="Helical" evidence="5">
    <location>
        <begin position="391"/>
        <end position="411"/>
    </location>
</feature>
<dbReference type="SUPFAM" id="SSF103473">
    <property type="entry name" value="MFS general substrate transporter"/>
    <property type="match status" value="1"/>
</dbReference>